<organism evidence="2 3">
    <name type="scientific">Symbiodinium pilosum</name>
    <name type="common">Dinoflagellate</name>
    <dbReference type="NCBI Taxonomy" id="2952"/>
    <lineage>
        <taxon>Eukaryota</taxon>
        <taxon>Sar</taxon>
        <taxon>Alveolata</taxon>
        <taxon>Dinophyceae</taxon>
        <taxon>Suessiales</taxon>
        <taxon>Symbiodiniaceae</taxon>
        <taxon>Symbiodinium</taxon>
    </lineage>
</organism>
<reference evidence="2" key="1">
    <citation type="submission" date="2021-02" db="EMBL/GenBank/DDBJ databases">
        <authorList>
            <person name="Dougan E. K."/>
            <person name="Rhodes N."/>
            <person name="Thang M."/>
            <person name="Chan C."/>
        </authorList>
    </citation>
    <scope>NUCLEOTIDE SEQUENCE</scope>
</reference>
<evidence type="ECO:0000256" key="1">
    <source>
        <dbReference type="SAM" id="MobiDB-lite"/>
    </source>
</evidence>
<dbReference type="EMBL" id="CAJNIZ010015957">
    <property type="protein sequence ID" value="CAE7379704.1"/>
    <property type="molecule type" value="Genomic_DNA"/>
</dbReference>
<gene>
    <name evidence="2" type="primary">ANTR2</name>
    <name evidence="2" type="ORF">SPIL2461_LOCUS9248</name>
</gene>
<dbReference type="AlphaFoldDB" id="A0A812QIQ8"/>
<keyword evidence="3" id="KW-1185">Reference proteome</keyword>
<sequence length="68" mass="7271">ALRREAAREEEEVKASRTLREAAEAQETEDSTAADVRVEVPPGEDPILAKARAELAAAKANLEAAKAE</sequence>
<proteinExistence type="predicted"/>
<name>A0A812QIQ8_SYMPI</name>
<dbReference type="Proteomes" id="UP000649617">
    <property type="component" value="Unassembled WGS sequence"/>
</dbReference>
<feature type="compositionally biased region" description="Basic and acidic residues" evidence="1">
    <location>
        <begin position="1"/>
        <end position="23"/>
    </location>
</feature>
<feature type="region of interest" description="Disordered" evidence="1">
    <location>
        <begin position="1"/>
        <end position="40"/>
    </location>
</feature>
<protein>
    <submittedName>
        <fullName evidence="2">ANTR2 protein</fullName>
    </submittedName>
</protein>
<accession>A0A812QIQ8</accession>
<evidence type="ECO:0000313" key="2">
    <source>
        <dbReference type="EMBL" id="CAE7379704.1"/>
    </source>
</evidence>
<feature type="non-terminal residue" evidence="2">
    <location>
        <position position="68"/>
    </location>
</feature>
<feature type="non-terminal residue" evidence="2">
    <location>
        <position position="1"/>
    </location>
</feature>
<evidence type="ECO:0000313" key="3">
    <source>
        <dbReference type="Proteomes" id="UP000649617"/>
    </source>
</evidence>
<comment type="caution">
    <text evidence="2">The sequence shown here is derived from an EMBL/GenBank/DDBJ whole genome shotgun (WGS) entry which is preliminary data.</text>
</comment>